<dbReference type="InterPro" id="IPR016024">
    <property type="entry name" value="ARM-type_fold"/>
</dbReference>
<name>A0A0P9S7Z4_PSESX</name>
<gene>
    <name evidence="1" type="ORF">ALO79_200346</name>
</gene>
<reference evidence="1 2" key="1">
    <citation type="submission" date="2015-09" db="EMBL/GenBank/DDBJ databases">
        <title>Genome announcement of multiple Pseudomonas syringae strains.</title>
        <authorList>
            <person name="Thakur S."/>
            <person name="Wang P.W."/>
            <person name="Gong Y."/>
            <person name="Weir B.S."/>
            <person name="Guttman D.S."/>
        </authorList>
    </citation>
    <scope>NUCLEOTIDE SEQUENCE [LARGE SCALE GENOMIC DNA]</scope>
    <source>
        <strain evidence="1 2">ICMP9419</strain>
    </source>
</reference>
<dbReference type="AlphaFoldDB" id="A0A0P9S7Z4"/>
<dbReference type="SUPFAM" id="SSF48371">
    <property type="entry name" value="ARM repeat"/>
    <property type="match status" value="1"/>
</dbReference>
<dbReference type="RefSeq" id="WP_053191839.1">
    <property type="nucleotide sequence ID" value="NZ_LJQD01000327.1"/>
</dbReference>
<dbReference type="PATRIC" id="fig|264450.4.peg.4385"/>
<protein>
    <recommendedName>
        <fullName evidence="3">DNA alkylation repair enzyme</fullName>
    </recommendedName>
</protein>
<accession>A0A0P9S7Z4</accession>
<evidence type="ECO:0000313" key="1">
    <source>
        <dbReference type="EMBL" id="KPW94098.1"/>
    </source>
</evidence>
<dbReference type="EMBL" id="LJQD01000327">
    <property type="protein sequence ID" value="KPW94098.1"/>
    <property type="molecule type" value="Genomic_DNA"/>
</dbReference>
<evidence type="ECO:0008006" key="3">
    <source>
        <dbReference type="Google" id="ProtNLM"/>
    </source>
</evidence>
<sequence length="368" mass="41109">MDFKDYFDHPLGVELGGRAAALLEGFDQQRYSASLPADLGPLEMKARVKAMANALWEGLGLEFVSAAQVLVRMLDPIPGTRFGRMTGFPVWVIADIFETRGLEHFDAAMQAIRKVTQHFTGEFAIRPYLDAYPEPTLQVLAGWASDDSNDVRRLVSEGTRPRLPWATRVPSLLVDPAPVLALLELLRSDRSEYVRRSVANNLNDISKDHPGAVLDVLERWQVEARGPHTDWIIRHSLRTLARRGDSRALELLGYSMAAPVQIKHFQVGPSQIKSGERISLDCDIQIDSTCEHGLMIDYAILAPGARGQINRRVFKWSKRQKLVKGTVKLQRDHSIESSSLRSYYPGAHEVHLIINGQVVAQGSFELGV</sequence>
<evidence type="ECO:0000313" key="2">
    <source>
        <dbReference type="Proteomes" id="UP000050381"/>
    </source>
</evidence>
<organism evidence="1 2">
    <name type="scientific">Pseudomonas syringae pv. castaneae</name>
    <dbReference type="NCBI Taxonomy" id="264450"/>
    <lineage>
        <taxon>Bacteria</taxon>
        <taxon>Pseudomonadati</taxon>
        <taxon>Pseudomonadota</taxon>
        <taxon>Gammaproteobacteria</taxon>
        <taxon>Pseudomonadales</taxon>
        <taxon>Pseudomonadaceae</taxon>
        <taxon>Pseudomonas</taxon>
        <taxon>Pseudomonas syringae</taxon>
    </lineage>
</organism>
<dbReference type="Proteomes" id="UP000050381">
    <property type="component" value="Unassembled WGS sequence"/>
</dbReference>
<proteinExistence type="predicted"/>
<comment type="caution">
    <text evidence="1">The sequence shown here is derived from an EMBL/GenBank/DDBJ whole genome shotgun (WGS) entry which is preliminary data.</text>
</comment>
<dbReference type="Gene3D" id="1.25.40.290">
    <property type="entry name" value="ARM repeat domains"/>
    <property type="match status" value="1"/>
</dbReference>